<comment type="caution">
    <text evidence="3">The sequence shown here is derived from an EMBL/GenBank/DDBJ whole genome shotgun (WGS) entry which is preliminary data.</text>
</comment>
<organism evidence="3 4">
    <name type="scientific">Amycolatopsis coloradensis</name>
    <dbReference type="NCBI Taxonomy" id="76021"/>
    <lineage>
        <taxon>Bacteria</taxon>
        <taxon>Bacillati</taxon>
        <taxon>Actinomycetota</taxon>
        <taxon>Actinomycetes</taxon>
        <taxon>Pseudonocardiales</taxon>
        <taxon>Pseudonocardiaceae</taxon>
        <taxon>Amycolatopsis</taxon>
    </lineage>
</organism>
<evidence type="ECO:0000313" key="3">
    <source>
        <dbReference type="EMBL" id="OLZ54669.1"/>
    </source>
</evidence>
<evidence type="ECO:0000256" key="2">
    <source>
        <dbReference type="SAM" id="SignalP"/>
    </source>
</evidence>
<feature type="region of interest" description="Disordered" evidence="1">
    <location>
        <begin position="21"/>
        <end position="47"/>
    </location>
</feature>
<evidence type="ECO:0000313" key="4">
    <source>
        <dbReference type="Proteomes" id="UP000187486"/>
    </source>
</evidence>
<reference evidence="3 4" key="1">
    <citation type="submission" date="2016-01" db="EMBL/GenBank/DDBJ databases">
        <title>Amycolatopsis coloradensis genome sequencing and assembly.</title>
        <authorList>
            <person name="Mayilraj S."/>
        </authorList>
    </citation>
    <scope>NUCLEOTIDE SEQUENCE [LARGE SCALE GENOMIC DNA]</scope>
    <source>
        <strain evidence="3 4">DSM 44225</strain>
    </source>
</reference>
<sequence>MALLALVIVAALILSLTQCGGSQTASDDQNTNGVTPPANSAPVTSEKAGRVTVDGRDVFPLPRGELTSFVGKPLSGKAVPVQSVPGPEGFWAGENTTDRVWVKLLPSGDSPVGVKPGQLLDLAGTVVANGDGFAAKERVDAANGAEQLDQQKAHVELPHDQPRVVGTR</sequence>
<dbReference type="EMBL" id="MQUQ01000004">
    <property type="protein sequence ID" value="OLZ54669.1"/>
    <property type="molecule type" value="Genomic_DNA"/>
</dbReference>
<feature type="chain" id="PRO_5039668983" evidence="2">
    <location>
        <begin position="21"/>
        <end position="168"/>
    </location>
</feature>
<evidence type="ECO:0000256" key="1">
    <source>
        <dbReference type="SAM" id="MobiDB-lite"/>
    </source>
</evidence>
<dbReference type="RefSeq" id="WP_076157959.1">
    <property type="nucleotide sequence ID" value="NZ_JBEZVB010000098.1"/>
</dbReference>
<dbReference type="AlphaFoldDB" id="A0A1R0KZA0"/>
<dbReference type="OrthoDB" id="467107at2"/>
<feature type="compositionally biased region" description="Polar residues" evidence="1">
    <location>
        <begin position="21"/>
        <end position="43"/>
    </location>
</feature>
<gene>
    <name evidence="3" type="ORF">BS329_09185</name>
</gene>
<dbReference type="Proteomes" id="UP000187486">
    <property type="component" value="Unassembled WGS sequence"/>
</dbReference>
<proteinExistence type="predicted"/>
<name>A0A1R0KZA0_9PSEU</name>
<feature type="signal peptide" evidence="2">
    <location>
        <begin position="1"/>
        <end position="20"/>
    </location>
</feature>
<accession>A0A1R0KZA0</accession>
<protein>
    <submittedName>
        <fullName evidence="3">Uncharacterized protein</fullName>
    </submittedName>
</protein>
<keyword evidence="4" id="KW-1185">Reference proteome</keyword>
<keyword evidence="2" id="KW-0732">Signal</keyword>